<dbReference type="RefSeq" id="WP_062281892.1">
    <property type="nucleotide sequence ID" value="NZ_DF968181.1"/>
</dbReference>
<dbReference type="OrthoDB" id="155458at2"/>
<dbReference type="SUPFAM" id="SSF88713">
    <property type="entry name" value="Glycoside hydrolase/deacetylase"/>
    <property type="match status" value="1"/>
</dbReference>
<evidence type="ECO:0000259" key="3">
    <source>
        <dbReference type="PROSITE" id="PS51677"/>
    </source>
</evidence>
<feature type="domain" description="NodB homology" evidence="3">
    <location>
        <begin position="200"/>
        <end position="414"/>
    </location>
</feature>
<evidence type="ECO:0000313" key="5">
    <source>
        <dbReference type="Proteomes" id="UP000053370"/>
    </source>
</evidence>
<keyword evidence="5" id="KW-1185">Reference proteome</keyword>
<dbReference type="PROSITE" id="PS51257">
    <property type="entry name" value="PROKAR_LIPOPROTEIN"/>
    <property type="match status" value="1"/>
</dbReference>
<dbReference type="InterPro" id="IPR011330">
    <property type="entry name" value="Glyco_hydro/deAcase_b/a-brl"/>
</dbReference>
<accession>A0A0S7BWL7</accession>
<sequence length="414" mass="46644">MNIAKIKKLQIIVTAIIILLFGFGCNFPQENLNTSQTDSGPQMDPTKLFQDILITAQANLQQTAVTTETQMSGSSDTQVQQTTPEPTGTIDPNRTPPTLPGTYQTDLLNPRDYPHTYISDTCEFLKNRWTPGKAEPGTVVMTVMYHSIVKGDDSAVTLDNQISSERHKQIALDLYNQGFSAIDMSQFVNFMKYNDYIPARSVLLITDDRHHESYFSDHFLPLYQEYGWKVVNGWISSDATTEDLWKENERVEAAGYVDHQAHGVVHNENMSDGSTDEYIYSELQGSIDRIKEHFGKIPQAIIWPGGTFGNRPIQIAKELGYEVGFTVNPRGPVMYNWVPLDDEIDPGRPAYLADGTSDPLFVIPRYWDTDVSSHIDTVRQIGKAAKEQIFANREIELEYYDIVCKSITGEIPGL</sequence>
<reference evidence="4" key="1">
    <citation type="journal article" date="2015" name="Genome Announc.">
        <title>Draft Genome Sequence of Anaerolineae Strain TC1, a Novel Isolate from a Methanogenic Wastewater Treatment System.</title>
        <authorList>
            <person name="Matsuura N."/>
            <person name="Tourlousse D.M."/>
            <person name="Sun L."/>
            <person name="Toyonaga M."/>
            <person name="Kuroda K."/>
            <person name="Ohashi A."/>
            <person name="Cruz R."/>
            <person name="Yamaguchi T."/>
            <person name="Sekiguchi Y."/>
        </authorList>
    </citation>
    <scope>NUCLEOTIDE SEQUENCE [LARGE SCALE GENOMIC DNA]</scope>
    <source>
        <strain evidence="4">TC1</strain>
    </source>
</reference>
<dbReference type="GO" id="GO:0016810">
    <property type="term" value="F:hydrolase activity, acting on carbon-nitrogen (but not peptide) bonds"/>
    <property type="evidence" value="ECO:0007669"/>
    <property type="project" value="InterPro"/>
</dbReference>
<dbReference type="EMBL" id="DF968181">
    <property type="protein sequence ID" value="GAP41184.1"/>
    <property type="molecule type" value="Genomic_DNA"/>
</dbReference>
<feature type="compositionally biased region" description="Polar residues" evidence="2">
    <location>
        <begin position="67"/>
        <end position="92"/>
    </location>
</feature>
<dbReference type="STRING" id="1678840.ATC1_131168"/>
<protein>
    <submittedName>
        <fullName evidence="4">Peptidoglycan/xylan/chitin deacetylase, PgdA/CDA1 family</fullName>
    </submittedName>
</protein>
<gene>
    <name evidence="4" type="ORF">ATC1_131168</name>
</gene>
<name>A0A0S7BWL7_9CHLR</name>
<keyword evidence="1" id="KW-0732">Signal</keyword>
<organism evidence="4">
    <name type="scientific">Flexilinea flocculi</name>
    <dbReference type="NCBI Taxonomy" id="1678840"/>
    <lineage>
        <taxon>Bacteria</taxon>
        <taxon>Bacillati</taxon>
        <taxon>Chloroflexota</taxon>
        <taxon>Anaerolineae</taxon>
        <taxon>Anaerolineales</taxon>
        <taxon>Anaerolineaceae</taxon>
        <taxon>Flexilinea</taxon>
    </lineage>
</organism>
<evidence type="ECO:0000313" key="4">
    <source>
        <dbReference type="EMBL" id="GAP41184.1"/>
    </source>
</evidence>
<feature type="region of interest" description="Disordered" evidence="2">
    <location>
        <begin position="67"/>
        <end position="106"/>
    </location>
</feature>
<dbReference type="AlphaFoldDB" id="A0A0S7BWL7"/>
<dbReference type="Pfam" id="PF01522">
    <property type="entry name" value="Polysacc_deac_1"/>
    <property type="match status" value="1"/>
</dbReference>
<dbReference type="Gene3D" id="3.20.20.370">
    <property type="entry name" value="Glycoside hydrolase/deacetylase"/>
    <property type="match status" value="1"/>
</dbReference>
<dbReference type="PROSITE" id="PS51677">
    <property type="entry name" value="NODB"/>
    <property type="match status" value="1"/>
</dbReference>
<evidence type="ECO:0000256" key="1">
    <source>
        <dbReference type="ARBA" id="ARBA00022729"/>
    </source>
</evidence>
<dbReference type="Proteomes" id="UP000053370">
    <property type="component" value="Unassembled WGS sequence"/>
</dbReference>
<dbReference type="InterPro" id="IPR051398">
    <property type="entry name" value="Polysacch_Deacetylase"/>
</dbReference>
<dbReference type="GO" id="GO:0005975">
    <property type="term" value="P:carbohydrate metabolic process"/>
    <property type="evidence" value="ECO:0007669"/>
    <property type="project" value="InterPro"/>
</dbReference>
<evidence type="ECO:0000256" key="2">
    <source>
        <dbReference type="SAM" id="MobiDB-lite"/>
    </source>
</evidence>
<dbReference type="InterPro" id="IPR002509">
    <property type="entry name" value="NODB_dom"/>
</dbReference>
<dbReference type="PANTHER" id="PTHR34216:SF7">
    <property type="entry name" value="POLY-BETA-1,6-N-ACETYL-D-GLUCOSAMINE N-DEACETYLASE"/>
    <property type="match status" value="1"/>
</dbReference>
<proteinExistence type="predicted"/>
<dbReference type="PANTHER" id="PTHR34216">
    <property type="match status" value="1"/>
</dbReference>